<feature type="compositionally biased region" description="Polar residues" evidence="1">
    <location>
        <begin position="159"/>
        <end position="178"/>
    </location>
</feature>
<protein>
    <submittedName>
        <fullName evidence="2">Uncharacterized protein</fullName>
    </submittedName>
</protein>
<feature type="non-terminal residue" evidence="2">
    <location>
        <position position="247"/>
    </location>
</feature>
<accession>A0AAV7IAM7</accession>
<feature type="compositionally biased region" description="Polar residues" evidence="1">
    <location>
        <begin position="136"/>
        <end position="151"/>
    </location>
</feature>
<organism evidence="2 3">
    <name type="scientific">Cotesia glomerata</name>
    <name type="common">Lepidopteran parasitic wasp</name>
    <name type="synonym">Apanteles glomeratus</name>
    <dbReference type="NCBI Taxonomy" id="32391"/>
    <lineage>
        <taxon>Eukaryota</taxon>
        <taxon>Metazoa</taxon>
        <taxon>Ecdysozoa</taxon>
        <taxon>Arthropoda</taxon>
        <taxon>Hexapoda</taxon>
        <taxon>Insecta</taxon>
        <taxon>Pterygota</taxon>
        <taxon>Neoptera</taxon>
        <taxon>Endopterygota</taxon>
        <taxon>Hymenoptera</taxon>
        <taxon>Apocrita</taxon>
        <taxon>Ichneumonoidea</taxon>
        <taxon>Braconidae</taxon>
        <taxon>Microgastrinae</taxon>
        <taxon>Cotesia</taxon>
    </lineage>
</organism>
<sequence length="247" mass="27850">MTETGPRAIGNREVDQEIVFAWEIKGLLFTCTITRSSCRAITSLISAEEVNKLVVSELVSDACRVLSEVQREESLTRKALVLTNVNSSLKETLNTTTIGEMLFGKELEGQIKIAKTLERTSKELKSSDKTSKSTKNGQRPSRAVTTASKIQTKPDGQRRSWNLRNTYPKSTYQKNAYQRTNASTSSTRRRHLLRKQSINPIVLTWISGYEIPFSQLPRQNSTPTESKWSLEELREIPGLISKLLMKG</sequence>
<dbReference type="AlphaFoldDB" id="A0AAV7IAM7"/>
<keyword evidence="3" id="KW-1185">Reference proteome</keyword>
<feature type="compositionally biased region" description="Basic and acidic residues" evidence="1">
    <location>
        <begin position="122"/>
        <end position="131"/>
    </location>
</feature>
<proteinExistence type="predicted"/>
<evidence type="ECO:0000256" key="1">
    <source>
        <dbReference type="SAM" id="MobiDB-lite"/>
    </source>
</evidence>
<name>A0AAV7IAM7_COTGL</name>
<dbReference type="Proteomes" id="UP000826195">
    <property type="component" value="Unassembled WGS sequence"/>
</dbReference>
<gene>
    <name evidence="2" type="ORF">KQX54_014774</name>
</gene>
<dbReference type="EMBL" id="JAHXZJ010001864">
    <property type="protein sequence ID" value="KAH0549830.1"/>
    <property type="molecule type" value="Genomic_DNA"/>
</dbReference>
<feature type="region of interest" description="Disordered" evidence="1">
    <location>
        <begin position="122"/>
        <end position="187"/>
    </location>
</feature>
<evidence type="ECO:0000313" key="2">
    <source>
        <dbReference type="EMBL" id="KAH0549830.1"/>
    </source>
</evidence>
<evidence type="ECO:0000313" key="3">
    <source>
        <dbReference type="Proteomes" id="UP000826195"/>
    </source>
</evidence>
<comment type="caution">
    <text evidence="2">The sequence shown here is derived from an EMBL/GenBank/DDBJ whole genome shotgun (WGS) entry which is preliminary data.</text>
</comment>
<reference evidence="2 3" key="1">
    <citation type="journal article" date="2021" name="J. Hered.">
        <title>A chromosome-level genome assembly of the parasitoid wasp, Cotesia glomerata (Hymenoptera: Braconidae).</title>
        <authorList>
            <person name="Pinto B.J."/>
            <person name="Weis J.J."/>
            <person name="Gamble T."/>
            <person name="Ode P.J."/>
            <person name="Paul R."/>
            <person name="Zaspel J.M."/>
        </authorList>
    </citation>
    <scope>NUCLEOTIDE SEQUENCE [LARGE SCALE GENOMIC DNA]</scope>
    <source>
        <strain evidence="2">CgM1</strain>
    </source>
</reference>